<proteinExistence type="predicted"/>
<evidence type="ECO:0000313" key="1">
    <source>
        <dbReference type="EMBL" id="CAG5120182.1"/>
    </source>
</evidence>
<gene>
    <name evidence="1" type="ORF">CUNI_LOCUS5740</name>
</gene>
<feature type="non-terminal residue" evidence="1">
    <location>
        <position position="77"/>
    </location>
</feature>
<organism evidence="1 2">
    <name type="scientific">Candidula unifasciata</name>
    <dbReference type="NCBI Taxonomy" id="100452"/>
    <lineage>
        <taxon>Eukaryota</taxon>
        <taxon>Metazoa</taxon>
        <taxon>Spiralia</taxon>
        <taxon>Lophotrochozoa</taxon>
        <taxon>Mollusca</taxon>
        <taxon>Gastropoda</taxon>
        <taxon>Heterobranchia</taxon>
        <taxon>Euthyneura</taxon>
        <taxon>Panpulmonata</taxon>
        <taxon>Eupulmonata</taxon>
        <taxon>Stylommatophora</taxon>
        <taxon>Helicina</taxon>
        <taxon>Helicoidea</taxon>
        <taxon>Geomitridae</taxon>
        <taxon>Candidula</taxon>
    </lineage>
</organism>
<protein>
    <submittedName>
        <fullName evidence="1">Uncharacterized protein</fullName>
    </submittedName>
</protein>
<keyword evidence="2" id="KW-1185">Reference proteome</keyword>
<comment type="caution">
    <text evidence="1">The sequence shown here is derived from an EMBL/GenBank/DDBJ whole genome shotgun (WGS) entry which is preliminary data.</text>
</comment>
<dbReference type="AlphaFoldDB" id="A0A8S3YXB5"/>
<reference evidence="1" key="1">
    <citation type="submission" date="2021-04" db="EMBL/GenBank/DDBJ databases">
        <authorList>
            <consortium name="Molecular Ecology Group"/>
        </authorList>
    </citation>
    <scope>NUCLEOTIDE SEQUENCE</scope>
</reference>
<dbReference type="EMBL" id="CAJHNH020000848">
    <property type="protein sequence ID" value="CAG5120182.1"/>
    <property type="molecule type" value="Genomic_DNA"/>
</dbReference>
<dbReference type="Proteomes" id="UP000678393">
    <property type="component" value="Unassembled WGS sequence"/>
</dbReference>
<name>A0A8S3YXB5_9EUPU</name>
<evidence type="ECO:0000313" key="2">
    <source>
        <dbReference type="Proteomes" id="UP000678393"/>
    </source>
</evidence>
<accession>A0A8S3YXB5</accession>
<feature type="non-terminal residue" evidence="1">
    <location>
        <position position="1"/>
    </location>
</feature>
<sequence length="77" mass="8877">TILETHCTLLVSVLNSILEFSVVVAGYHVRRHLAVDKLYRYNNAHCWSFTTVSNQSLSRSWSFAERGFHQGLPERNL</sequence>